<dbReference type="Gene3D" id="3.40.50.1820">
    <property type="entry name" value="alpha/beta hydrolase"/>
    <property type="match status" value="1"/>
</dbReference>
<evidence type="ECO:0000259" key="1">
    <source>
        <dbReference type="Pfam" id="PF12697"/>
    </source>
</evidence>
<feature type="domain" description="AB hydrolase-1" evidence="1">
    <location>
        <begin position="8"/>
        <end position="236"/>
    </location>
</feature>
<dbReference type="AlphaFoldDB" id="A0A8H4LI17"/>
<dbReference type="Proteomes" id="UP000554235">
    <property type="component" value="Unassembled WGS sequence"/>
</dbReference>
<name>A0A8H4LI17_9HYPO</name>
<evidence type="ECO:0000313" key="2">
    <source>
        <dbReference type="EMBL" id="KAF4469792.1"/>
    </source>
</evidence>
<dbReference type="InterPro" id="IPR029058">
    <property type="entry name" value="AB_hydrolase_fold"/>
</dbReference>
<dbReference type="PANTHER" id="PTHR37017">
    <property type="entry name" value="AB HYDROLASE-1 DOMAIN-CONTAINING PROTEIN-RELATED"/>
    <property type="match status" value="1"/>
</dbReference>
<accession>A0A8H4LI17</accession>
<evidence type="ECO:0000313" key="3">
    <source>
        <dbReference type="Proteomes" id="UP000554235"/>
    </source>
</evidence>
<organism evidence="2 3">
    <name type="scientific">Fusarium albosuccineum</name>
    <dbReference type="NCBI Taxonomy" id="1237068"/>
    <lineage>
        <taxon>Eukaryota</taxon>
        <taxon>Fungi</taxon>
        <taxon>Dikarya</taxon>
        <taxon>Ascomycota</taxon>
        <taxon>Pezizomycotina</taxon>
        <taxon>Sordariomycetes</taxon>
        <taxon>Hypocreomycetidae</taxon>
        <taxon>Hypocreales</taxon>
        <taxon>Nectriaceae</taxon>
        <taxon>Fusarium</taxon>
        <taxon>Fusarium decemcellulare species complex</taxon>
    </lineage>
</organism>
<dbReference type="EMBL" id="JAADYS010000430">
    <property type="protein sequence ID" value="KAF4469792.1"/>
    <property type="molecule type" value="Genomic_DNA"/>
</dbReference>
<gene>
    <name evidence="2" type="ORF">FALBO_3298</name>
</gene>
<dbReference type="Pfam" id="PF12697">
    <property type="entry name" value="Abhydrolase_6"/>
    <property type="match status" value="1"/>
</dbReference>
<dbReference type="InterPro" id="IPR052897">
    <property type="entry name" value="Sec-Metab_Biosynth_Hydrolase"/>
</dbReference>
<keyword evidence="3" id="KW-1185">Reference proteome</keyword>
<dbReference type="InterPro" id="IPR000073">
    <property type="entry name" value="AB_hydrolase_1"/>
</dbReference>
<reference evidence="2 3" key="1">
    <citation type="submission" date="2020-01" db="EMBL/GenBank/DDBJ databases">
        <title>Identification and distribution of gene clusters putatively required for synthesis of sphingolipid metabolism inhibitors in phylogenetically diverse species of the filamentous fungus Fusarium.</title>
        <authorList>
            <person name="Kim H.-S."/>
            <person name="Busman M."/>
            <person name="Brown D.W."/>
            <person name="Divon H."/>
            <person name="Uhlig S."/>
            <person name="Proctor R.H."/>
        </authorList>
    </citation>
    <scope>NUCLEOTIDE SEQUENCE [LARGE SCALE GENOMIC DNA]</scope>
    <source>
        <strain evidence="2 3">NRRL 20459</strain>
    </source>
</reference>
<sequence length="256" mass="27994">MTVSNPTIVFAPGAWHLASCFDPVCDALKSRGWSTEAVPYPSVGAEPPTKTIEDDSSALRGVLQRLADKGDQIVLVVHSYGGLVGANAVDGLGYRQRQAQGLSGGVIMFVYMTAFVTPLGKSIKDMLGGQFLPWMNFQGNHVYVDNPKQVFYHDMDEEAQKKTIAALQHQSAPVFTGTVTYEPWHDIECMYLFCDDDQALPLPIQEQMAQMLGPKALSFHTKASHSPFLSQVDDVVKGLEYAAEEAKARARAQVAN</sequence>
<proteinExistence type="predicted"/>
<dbReference type="PANTHER" id="PTHR37017:SF11">
    <property type="entry name" value="ESTERASE_LIPASE_THIOESTERASE DOMAIN-CONTAINING PROTEIN"/>
    <property type="match status" value="1"/>
</dbReference>
<dbReference type="SUPFAM" id="SSF53474">
    <property type="entry name" value="alpha/beta-Hydrolases"/>
    <property type="match status" value="1"/>
</dbReference>
<protein>
    <submittedName>
        <fullName evidence="2">FAD binding domain-containing</fullName>
    </submittedName>
</protein>
<comment type="caution">
    <text evidence="2">The sequence shown here is derived from an EMBL/GenBank/DDBJ whole genome shotgun (WGS) entry which is preliminary data.</text>
</comment>
<dbReference type="OrthoDB" id="408373at2759"/>